<dbReference type="GeneID" id="91108266"/>
<protein>
    <submittedName>
        <fullName evidence="2">DUF5828 family protein</fullName>
    </submittedName>
</protein>
<dbReference type="EMBL" id="CP159204">
    <property type="protein sequence ID" value="XCF17169.1"/>
    <property type="molecule type" value="Genomic_DNA"/>
</dbReference>
<sequence length="230" mass="26078">MEESVAGFKERGTWGDVVEHGERVTQALREADAHEQYPDAFAEWNEWRPKSHERIEEEVSEKTAEQASVGEGAGEKEGQSPDDDLQTAGERLTESYEELEEGEADTAVEKWQDTLGHVKRAADTAGRQALRKVENVVYQRVMTQVAPYYFDNDLVSANIQRIRSQEEFVFEVNVNDDDVKDGVRDHLESFEDIDRWHVDTERETETAEAVEGVEPPEQNGDDADTTSTTN</sequence>
<feature type="region of interest" description="Disordered" evidence="1">
    <location>
        <begin position="197"/>
        <end position="230"/>
    </location>
</feature>
<feature type="compositionally biased region" description="Low complexity" evidence="1">
    <location>
        <begin position="207"/>
        <end position="217"/>
    </location>
</feature>
<accession>A0AAU8CFG8</accession>
<feature type="compositionally biased region" description="Acidic residues" evidence="1">
    <location>
        <begin position="95"/>
        <end position="105"/>
    </location>
</feature>
<dbReference type="Pfam" id="PF19146">
    <property type="entry name" value="DUF5828"/>
    <property type="match status" value="1"/>
</dbReference>
<name>A0AAU8CFG8_9EURY</name>
<organism evidence="2">
    <name type="scientific">Halobacterium sp. NMX12-1</name>
    <dbReference type="NCBI Taxonomy" id="3166650"/>
    <lineage>
        <taxon>Archaea</taxon>
        <taxon>Methanobacteriati</taxon>
        <taxon>Methanobacteriota</taxon>
        <taxon>Stenosarchaea group</taxon>
        <taxon>Halobacteria</taxon>
        <taxon>Halobacteriales</taxon>
        <taxon>Halobacteriaceae</taxon>
        <taxon>Halobacterium</taxon>
    </lineage>
</organism>
<dbReference type="RefSeq" id="WP_353634786.1">
    <property type="nucleotide sequence ID" value="NZ_CP159204.1"/>
</dbReference>
<feature type="compositionally biased region" description="Basic and acidic residues" evidence="1">
    <location>
        <begin position="8"/>
        <end position="20"/>
    </location>
</feature>
<dbReference type="KEGG" id="hanx:ABSL23_03915"/>
<dbReference type="InterPro" id="IPR043868">
    <property type="entry name" value="DUF5828"/>
</dbReference>
<evidence type="ECO:0000313" key="2">
    <source>
        <dbReference type="EMBL" id="XCF17169.1"/>
    </source>
</evidence>
<gene>
    <name evidence="2" type="ORF">ABSL23_03915</name>
</gene>
<feature type="region of interest" description="Disordered" evidence="1">
    <location>
        <begin position="30"/>
        <end position="105"/>
    </location>
</feature>
<feature type="compositionally biased region" description="Basic and acidic residues" evidence="1">
    <location>
        <begin position="45"/>
        <end position="64"/>
    </location>
</feature>
<reference evidence="2" key="1">
    <citation type="submission" date="2024-06" db="EMBL/GenBank/DDBJ databases">
        <title>Genome Sequence of an extremely halophilic archaeon isolated from Permian era halite, Salado Formation, Carlsbad, New Mexico: Halobacterium sp. strain NMX12-1.</title>
        <authorList>
            <person name="Sotoa L."/>
            <person name="DasSarma P."/>
            <person name="Anton B.P."/>
            <person name="Vincze T."/>
            <person name="Verma I."/>
            <person name="Eralp B."/>
            <person name="Powers D.W."/>
            <person name="Dozier B.L."/>
            <person name="Roberts R.J."/>
            <person name="DasSarma S."/>
        </authorList>
    </citation>
    <scope>NUCLEOTIDE SEQUENCE</scope>
    <source>
        <strain evidence="2">NMX12-1</strain>
    </source>
</reference>
<feature type="region of interest" description="Disordered" evidence="1">
    <location>
        <begin position="1"/>
        <end position="20"/>
    </location>
</feature>
<dbReference type="AlphaFoldDB" id="A0AAU8CFG8"/>
<evidence type="ECO:0000256" key="1">
    <source>
        <dbReference type="SAM" id="MobiDB-lite"/>
    </source>
</evidence>
<proteinExistence type="predicted"/>